<evidence type="ECO:0000313" key="11">
    <source>
        <dbReference type="EMBL" id="KAG2461956.1"/>
    </source>
</evidence>
<reference evidence="11 12" key="1">
    <citation type="journal article" date="2021" name="Cell">
        <title>Tracing the genetic footprints of vertebrate landing in non-teleost ray-finned fishes.</title>
        <authorList>
            <person name="Bi X."/>
            <person name="Wang K."/>
            <person name="Yang L."/>
            <person name="Pan H."/>
            <person name="Jiang H."/>
            <person name="Wei Q."/>
            <person name="Fang M."/>
            <person name="Yu H."/>
            <person name="Zhu C."/>
            <person name="Cai Y."/>
            <person name="He Y."/>
            <person name="Gan X."/>
            <person name="Zeng H."/>
            <person name="Yu D."/>
            <person name="Zhu Y."/>
            <person name="Jiang H."/>
            <person name="Qiu Q."/>
            <person name="Yang H."/>
            <person name="Zhang Y.E."/>
            <person name="Wang W."/>
            <person name="Zhu M."/>
            <person name="He S."/>
            <person name="Zhang G."/>
        </authorList>
    </citation>
    <scope>NUCLEOTIDE SEQUENCE [LARGE SCALE GENOMIC DNA]</scope>
    <source>
        <strain evidence="11">Bchr_013</strain>
    </source>
</reference>
<dbReference type="Pfam" id="PF15227">
    <property type="entry name" value="zf-C3HC4_4"/>
    <property type="match status" value="1"/>
</dbReference>
<dbReference type="InterPro" id="IPR003877">
    <property type="entry name" value="SPRY_dom"/>
</dbReference>
<dbReference type="PANTHER" id="PTHR25465:SF5">
    <property type="entry name" value="E3 UBIQUITIN_ISG15 LIGASE TRIM25-RELATED"/>
    <property type="match status" value="1"/>
</dbReference>
<evidence type="ECO:0000256" key="1">
    <source>
        <dbReference type="ARBA" id="ARBA00022588"/>
    </source>
</evidence>
<feature type="domain" description="RING-type" evidence="8">
    <location>
        <begin position="13"/>
        <end position="56"/>
    </location>
</feature>
<dbReference type="InterPro" id="IPR006574">
    <property type="entry name" value="PRY"/>
</dbReference>
<dbReference type="Pfam" id="PF00622">
    <property type="entry name" value="SPRY"/>
    <property type="match status" value="1"/>
</dbReference>
<dbReference type="SUPFAM" id="SSF49899">
    <property type="entry name" value="Concanavalin A-like lectins/glucanases"/>
    <property type="match status" value="1"/>
</dbReference>
<dbReference type="CDD" id="cd16040">
    <property type="entry name" value="SPRY_PRY_SNTX"/>
    <property type="match status" value="1"/>
</dbReference>
<dbReference type="InterPro" id="IPR017907">
    <property type="entry name" value="Znf_RING_CS"/>
</dbReference>
<feature type="domain" description="B box-type" evidence="9">
    <location>
        <begin position="146"/>
        <end position="186"/>
    </location>
</feature>
<keyword evidence="5" id="KW-0391">Immunity</keyword>
<feature type="coiled-coil region" evidence="7">
    <location>
        <begin position="201"/>
        <end position="293"/>
    </location>
</feature>
<dbReference type="InterPro" id="IPR058030">
    <property type="entry name" value="TRIM8/14/16/25/29/45/65_CC"/>
</dbReference>
<dbReference type="CDD" id="cd19769">
    <property type="entry name" value="Bbox2_TRIM16-like"/>
    <property type="match status" value="1"/>
</dbReference>
<dbReference type="PROSITE" id="PS50188">
    <property type="entry name" value="B302_SPRY"/>
    <property type="match status" value="1"/>
</dbReference>
<evidence type="ECO:0000259" key="10">
    <source>
        <dbReference type="PROSITE" id="PS50188"/>
    </source>
</evidence>
<feature type="non-terminal residue" evidence="11">
    <location>
        <position position="1"/>
    </location>
</feature>
<dbReference type="Gene3D" id="4.10.830.40">
    <property type="match status" value="1"/>
</dbReference>
<evidence type="ECO:0000256" key="6">
    <source>
        <dbReference type="PROSITE-ProRule" id="PRU00024"/>
    </source>
</evidence>
<keyword evidence="1" id="KW-0399">Innate immunity</keyword>
<dbReference type="GO" id="GO:0045087">
    <property type="term" value="P:innate immune response"/>
    <property type="evidence" value="ECO:0007669"/>
    <property type="project" value="UniProtKB-KW"/>
</dbReference>
<dbReference type="SMART" id="SM00449">
    <property type="entry name" value="SPRY"/>
    <property type="match status" value="1"/>
</dbReference>
<evidence type="ECO:0000256" key="7">
    <source>
        <dbReference type="SAM" id="Coils"/>
    </source>
</evidence>
<keyword evidence="12" id="KW-1185">Reference proteome</keyword>
<dbReference type="Gene3D" id="3.30.40.10">
    <property type="entry name" value="Zinc/RING finger domain, C3HC4 (zinc finger)"/>
    <property type="match status" value="1"/>
</dbReference>
<sequence>MAATHLSVDQYSCSLCKEVLREPVTIPCGHSYCMRCINDCWDQPDTEGNYSCPQCQNTFNVRPELNRNTILAELIEKLMEVTAHASPSQSYAGPGDVPCDVCPGRKRKASKTCLTCLASYCDTHLQPHFYCPAFKRHKIDEVTGKLEEKLCGKHQKVLEIFCRTDKTCICLLCAATEHKNHKTVTPDVERAGRQSHLEKRRSIIKNRISEKETTLKKMKEKLEGIQSSAESEVQKHEETFKSILESIERLRSKVNEVIREYEKKEVRKVEEIMECLKEEIEELKRRDAELVRLSQSDDHIHFLKKFPSLTVLPGGGAAPNINVNCNLLPENLRKDLSDLKKSLGVVKGWELVKTIKTEVEDSGHILQNLRSRSYLLKYSCPLTLDAKTKNNWLHLFARTTMVAHMETQTPFSDHPERFEFWPQVLCSEALGGTHHYWEVEWSGEEALIGVAYNAIQRSGESQESRLGFNDKSWCLSCSRSGYSVWHNSINTQISASYCQRIGVYLNCPAGSLSFYSVSDTMTLLHTFNAFFTEPLYPGFGVGKKSSVAICPLNPCVQ</sequence>
<evidence type="ECO:0000256" key="4">
    <source>
        <dbReference type="ARBA" id="ARBA00022833"/>
    </source>
</evidence>
<dbReference type="Gene3D" id="3.30.160.60">
    <property type="entry name" value="Classic Zinc Finger"/>
    <property type="match status" value="1"/>
</dbReference>
<dbReference type="SUPFAM" id="SSF57850">
    <property type="entry name" value="RING/U-box"/>
    <property type="match status" value="1"/>
</dbReference>
<proteinExistence type="predicted"/>
<dbReference type="InterPro" id="IPR001841">
    <property type="entry name" value="Znf_RING"/>
</dbReference>
<organism evidence="11 12">
    <name type="scientific">Polypterus senegalus</name>
    <name type="common">Senegal bichir</name>
    <dbReference type="NCBI Taxonomy" id="55291"/>
    <lineage>
        <taxon>Eukaryota</taxon>
        <taxon>Metazoa</taxon>
        <taxon>Chordata</taxon>
        <taxon>Craniata</taxon>
        <taxon>Vertebrata</taxon>
        <taxon>Euteleostomi</taxon>
        <taxon>Actinopterygii</taxon>
        <taxon>Polypteriformes</taxon>
        <taxon>Polypteridae</taxon>
        <taxon>Polypterus</taxon>
    </lineage>
</organism>
<name>A0A8X8BPS8_POLSE</name>
<dbReference type="SMART" id="SM00336">
    <property type="entry name" value="BBOX"/>
    <property type="match status" value="1"/>
</dbReference>
<evidence type="ECO:0000259" key="9">
    <source>
        <dbReference type="PROSITE" id="PS50119"/>
    </source>
</evidence>
<evidence type="ECO:0000256" key="5">
    <source>
        <dbReference type="ARBA" id="ARBA00022859"/>
    </source>
</evidence>
<dbReference type="Proteomes" id="UP000886611">
    <property type="component" value="Unassembled WGS sequence"/>
</dbReference>
<evidence type="ECO:0000256" key="3">
    <source>
        <dbReference type="ARBA" id="ARBA00022771"/>
    </source>
</evidence>
<keyword evidence="3 6" id="KW-0863">Zinc-finger</keyword>
<feature type="domain" description="B30.2/SPRY" evidence="10">
    <location>
        <begin position="361"/>
        <end position="556"/>
    </location>
</feature>
<dbReference type="InterPro" id="IPR013320">
    <property type="entry name" value="ConA-like_dom_sf"/>
</dbReference>
<dbReference type="InterPro" id="IPR003879">
    <property type="entry name" value="Butyrophylin_SPRY"/>
</dbReference>
<dbReference type="GO" id="GO:0008270">
    <property type="term" value="F:zinc ion binding"/>
    <property type="evidence" value="ECO:0007669"/>
    <property type="project" value="UniProtKB-KW"/>
</dbReference>
<evidence type="ECO:0000259" key="8">
    <source>
        <dbReference type="PROSITE" id="PS50089"/>
    </source>
</evidence>
<dbReference type="Pfam" id="PF00643">
    <property type="entry name" value="zf-B_box"/>
    <property type="match status" value="1"/>
</dbReference>
<comment type="caution">
    <text evidence="11">The sequence shown here is derived from an EMBL/GenBank/DDBJ whole genome shotgun (WGS) entry which is preliminary data.</text>
</comment>
<dbReference type="InterPro" id="IPR013083">
    <property type="entry name" value="Znf_RING/FYVE/PHD"/>
</dbReference>
<dbReference type="PROSITE" id="PS00518">
    <property type="entry name" value="ZF_RING_1"/>
    <property type="match status" value="1"/>
</dbReference>
<dbReference type="PROSITE" id="PS50089">
    <property type="entry name" value="ZF_RING_2"/>
    <property type="match status" value="1"/>
</dbReference>
<dbReference type="InterPro" id="IPR000315">
    <property type="entry name" value="Znf_B-box"/>
</dbReference>
<dbReference type="SMART" id="SM00589">
    <property type="entry name" value="PRY"/>
    <property type="match status" value="1"/>
</dbReference>
<dbReference type="InterPro" id="IPR051051">
    <property type="entry name" value="E3_ubiq-ligase_TRIM/RNF"/>
</dbReference>
<dbReference type="AlphaFoldDB" id="A0A8X8BPS8"/>
<protein>
    <submittedName>
        <fullName evidence="11">TRI47 protein</fullName>
    </submittedName>
</protein>
<dbReference type="Gene3D" id="2.60.120.920">
    <property type="match status" value="1"/>
</dbReference>
<accession>A0A8X8BPS8</accession>
<keyword evidence="2" id="KW-0479">Metal-binding</keyword>
<gene>
    <name evidence="11" type="primary">Trim47_25</name>
    <name evidence="11" type="ORF">GTO96_0015996</name>
</gene>
<feature type="non-terminal residue" evidence="11">
    <location>
        <position position="557"/>
    </location>
</feature>
<dbReference type="PROSITE" id="PS50119">
    <property type="entry name" value="ZF_BBOX"/>
    <property type="match status" value="1"/>
</dbReference>
<dbReference type="InterPro" id="IPR043136">
    <property type="entry name" value="B30.2/SPRY_sf"/>
</dbReference>
<keyword evidence="4" id="KW-0862">Zinc</keyword>
<dbReference type="PRINTS" id="PR01407">
    <property type="entry name" value="BUTYPHLNCDUF"/>
</dbReference>
<dbReference type="SUPFAM" id="SSF57845">
    <property type="entry name" value="B-box zinc-binding domain"/>
    <property type="match status" value="1"/>
</dbReference>
<dbReference type="InterPro" id="IPR001870">
    <property type="entry name" value="B30.2/SPRY"/>
</dbReference>
<evidence type="ECO:0000313" key="12">
    <source>
        <dbReference type="Proteomes" id="UP000886611"/>
    </source>
</evidence>
<dbReference type="SMART" id="SM00184">
    <property type="entry name" value="RING"/>
    <property type="match status" value="1"/>
</dbReference>
<keyword evidence="7" id="KW-0175">Coiled coil</keyword>
<dbReference type="GO" id="GO:0005737">
    <property type="term" value="C:cytoplasm"/>
    <property type="evidence" value="ECO:0007669"/>
    <property type="project" value="UniProtKB-ARBA"/>
</dbReference>
<dbReference type="OrthoDB" id="6105938at2759"/>
<dbReference type="Pfam" id="PF25600">
    <property type="entry name" value="TRIM_CC"/>
    <property type="match status" value="1"/>
</dbReference>
<dbReference type="Pfam" id="PF13765">
    <property type="entry name" value="PRY"/>
    <property type="match status" value="1"/>
</dbReference>
<dbReference type="PANTHER" id="PTHR25465">
    <property type="entry name" value="B-BOX DOMAIN CONTAINING"/>
    <property type="match status" value="1"/>
</dbReference>
<evidence type="ECO:0000256" key="2">
    <source>
        <dbReference type="ARBA" id="ARBA00022723"/>
    </source>
</evidence>
<dbReference type="EMBL" id="JAATIS010004363">
    <property type="protein sequence ID" value="KAG2461956.1"/>
    <property type="molecule type" value="Genomic_DNA"/>
</dbReference>